<evidence type="ECO:0000256" key="3">
    <source>
        <dbReference type="ARBA" id="ARBA00023136"/>
    </source>
</evidence>
<comment type="subcellular location">
    <subcellularLocation>
        <location evidence="1">Membrane</location>
    </subcellularLocation>
</comment>
<evidence type="ECO:0000313" key="6">
    <source>
        <dbReference type="Proteomes" id="UP000428333"/>
    </source>
</evidence>
<feature type="compositionally biased region" description="Basic and acidic residues" evidence="4">
    <location>
        <begin position="31"/>
        <end position="54"/>
    </location>
</feature>
<feature type="compositionally biased region" description="Low complexity" evidence="4">
    <location>
        <begin position="1"/>
        <end position="10"/>
    </location>
</feature>
<protein>
    <recommendedName>
        <fullName evidence="7">Protein kinase domain-containing protein</fullName>
    </recommendedName>
</protein>
<dbReference type="SUPFAM" id="SSF56112">
    <property type="entry name" value="Protein kinase-like (PK-like)"/>
    <property type="match status" value="2"/>
</dbReference>
<dbReference type="Gene3D" id="3.30.200.20">
    <property type="entry name" value="Phosphorylase Kinase, domain 1"/>
    <property type="match status" value="1"/>
</dbReference>
<proteinExistence type="predicted"/>
<evidence type="ECO:0008006" key="7">
    <source>
        <dbReference type="Google" id="ProtNLM"/>
    </source>
</evidence>
<dbReference type="GO" id="GO:0016020">
    <property type="term" value="C:membrane"/>
    <property type="evidence" value="ECO:0007669"/>
    <property type="project" value="UniProtKB-SubCell"/>
</dbReference>
<evidence type="ECO:0000256" key="2">
    <source>
        <dbReference type="ARBA" id="ARBA00022527"/>
    </source>
</evidence>
<keyword evidence="2" id="KW-0723">Serine/threonine-protein kinase</keyword>
<keyword evidence="2" id="KW-0418">Kinase</keyword>
<dbReference type="PANTHER" id="PTHR47985">
    <property type="entry name" value="OS07G0668900 PROTEIN"/>
    <property type="match status" value="1"/>
</dbReference>
<feature type="region of interest" description="Disordered" evidence="4">
    <location>
        <begin position="1"/>
        <end position="56"/>
    </location>
</feature>
<organism evidence="5 6">
    <name type="scientific">Rhododendron williamsianum</name>
    <dbReference type="NCBI Taxonomy" id="262921"/>
    <lineage>
        <taxon>Eukaryota</taxon>
        <taxon>Viridiplantae</taxon>
        <taxon>Streptophyta</taxon>
        <taxon>Embryophyta</taxon>
        <taxon>Tracheophyta</taxon>
        <taxon>Spermatophyta</taxon>
        <taxon>Magnoliopsida</taxon>
        <taxon>eudicotyledons</taxon>
        <taxon>Gunneridae</taxon>
        <taxon>Pentapetalae</taxon>
        <taxon>asterids</taxon>
        <taxon>Ericales</taxon>
        <taxon>Ericaceae</taxon>
        <taxon>Ericoideae</taxon>
        <taxon>Rhodoreae</taxon>
        <taxon>Rhododendron</taxon>
    </lineage>
</organism>
<dbReference type="OrthoDB" id="1701221at2759"/>
<keyword evidence="6" id="KW-1185">Reference proteome</keyword>
<accession>A0A6A4LS79</accession>
<sequence>MSCFSCFSSKSSRRKRGPVPAAASHYQEAPVHARPENPRRVSAEATNKKDESKEASNNIAAQTFTFRELASATKNFRQECLLGEGGFGRVYKGQLEKTGQVTKDSRSRHLIRNHLLPLFLFVFSFCSLFPHLSVSSCHHFEFWFSGLCSEQAEPVFKEPTRYSELADPLLRGNFPPKSLNQTVAVAAMCLRDDASVRPLMTDVVTALSYLGQAPDAGTVSPLSAPSSPFDDRSAENGNENNCDEVSARERQRAVAEAIEWGSNSRRDQMSALAATGSSEQ</sequence>
<evidence type="ECO:0000313" key="5">
    <source>
        <dbReference type="EMBL" id="KAE9460795.1"/>
    </source>
</evidence>
<dbReference type="EMBL" id="QEFC01000998">
    <property type="protein sequence ID" value="KAE9460795.1"/>
    <property type="molecule type" value="Genomic_DNA"/>
</dbReference>
<gene>
    <name evidence="5" type="ORF">C3L33_07314</name>
</gene>
<feature type="region of interest" description="Disordered" evidence="4">
    <location>
        <begin position="218"/>
        <end position="280"/>
    </location>
</feature>
<reference evidence="5 6" key="1">
    <citation type="journal article" date="2019" name="Genome Biol. Evol.">
        <title>The Rhododendron genome and chromosomal organization provide insight into shared whole-genome duplications across the heath family (Ericaceae).</title>
        <authorList>
            <person name="Soza V.L."/>
            <person name="Lindsley D."/>
            <person name="Waalkes A."/>
            <person name="Ramage E."/>
            <person name="Patwardhan R.P."/>
            <person name="Burton J.N."/>
            <person name="Adey A."/>
            <person name="Kumar A."/>
            <person name="Qiu R."/>
            <person name="Shendure J."/>
            <person name="Hall B."/>
        </authorList>
    </citation>
    <scope>NUCLEOTIDE SEQUENCE [LARGE SCALE GENOMIC DNA]</scope>
    <source>
        <strain evidence="5">RSF 1966-606</strain>
    </source>
</reference>
<dbReference type="PANTHER" id="PTHR47985:SF31">
    <property type="entry name" value="SERINE_THREONINE-PROTEIN KINASE PBL26-RELATED"/>
    <property type="match status" value="1"/>
</dbReference>
<comment type="caution">
    <text evidence="5">The sequence shown here is derived from an EMBL/GenBank/DDBJ whole genome shotgun (WGS) entry which is preliminary data.</text>
</comment>
<dbReference type="InterPro" id="IPR011009">
    <property type="entry name" value="Kinase-like_dom_sf"/>
</dbReference>
<keyword evidence="3" id="KW-0472">Membrane</keyword>
<dbReference type="Proteomes" id="UP000428333">
    <property type="component" value="Linkage Group LG04"/>
</dbReference>
<keyword evidence="2" id="KW-0808">Transferase</keyword>
<evidence type="ECO:0000256" key="1">
    <source>
        <dbReference type="ARBA" id="ARBA00004370"/>
    </source>
</evidence>
<dbReference type="GO" id="GO:0004674">
    <property type="term" value="F:protein serine/threonine kinase activity"/>
    <property type="evidence" value="ECO:0007669"/>
    <property type="project" value="UniProtKB-KW"/>
</dbReference>
<feature type="non-terminal residue" evidence="5">
    <location>
        <position position="1"/>
    </location>
</feature>
<dbReference type="AlphaFoldDB" id="A0A6A4LS79"/>
<name>A0A6A4LS79_9ERIC</name>
<evidence type="ECO:0000256" key="4">
    <source>
        <dbReference type="SAM" id="MobiDB-lite"/>
    </source>
</evidence>